<dbReference type="PROSITE" id="PS00463">
    <property type="entry name" value="ZN2_CY6_FUNGAL_1"/>
    <property type="match status" value="1"/>
</dbReference>
<evidence type="ECO:0000259" key="3">
    <source>
        <dbReference type="PROSITE" id="PS50048"/>
    </source>
</evidence>
<dbReference type="CDD" id="cd00067">
    <property type="entry name" value="GAL4"/>
    <property type="match status" value="1"/>
</dbReference>
<keyword evidence="1" id="KW-0539">Nucleus</keyword>
<feature type="non-terminal residue" evidence="4">
    <location>
        <position position="701"/>
    </location>
</feature>
<feature type="non-terminal residue" evidence="4">
    <location>
        <position position="1"/>
    </location>
</feature>
<dbReference type="Gene3D" id="4.10.240.10">
    <property type="entry name" value="Zn(2)-C6 fungal-type DNA-binding domain"/>
    <property type="match status" value="1"/>
</dbReference>
<name>A0A3E2GTC7_SCYLI</name>
<dbReference type="InterPro" id="IPR036864">
    <property type="entry name" value="Zn2-C6_fun-type_DNA-bd_sf"/>
</dbReference>
<dbReference type="Proteomes" id="UP000258309">
    <property type="component" value="Unassembled WGS sequence"/>
</dbReference>
<feature type="domain" description="Zn(2)-C6 fungal-type" evidence="3">
    <location>
        <begin position="16"/>
        <end position="49"/>
    </location>
</feature>
<dbReference type="PANTHER" id="PTHR47840:SF3">
    <property type="entry name" value="ZN(II)2CYS6 TRANSCRIPTION FACTOR (EUROFUNG)"/>
    <property type="match status" value="1"/>
</dbReference>
<dbReference type="PANTHER" id="PTHR47840">
    <property type="entry name" value="ZN(II)2CYS6 TRANSCRIPTION FACTOR (EUROFUNG)-RELATED"/>
    <property type="match status" value="1"/>
</dbReference>
<dbReference type="SUPFAM" id="SSF57701">
    <property type="entry name" value="Zn2/Cys6 DNA-binding domain"/>
    <property type="match status" value="1"/>
</dbReference>
<dbReference type="GO" id="GO:0000981">
    <property type="term" value="F:DNA-binding transcription factor activity, RNA polymerase II-specific"/>
    <property type="evidence" value="ECO:0007669"/>
    <property type="project" value="InterPro"/>
</dbReference>
<reference evidence="4 5" key="1">
    <citation type="submission" date="2018-05" db="EMBL/GenBank/DDBJ databases">
        <title>Draft genome sequence of Scytalidium lignicola DSM 105466, a ubiquitous saprotrophic fungus.</title>
        <authorList>
            <person name="Buettner E."/>
            <person name="Gebauer A.M."/>
            <person name="Hofrichter M."/>
            <person name="Liers C."/>
            <person name="Kellner H."/>
        </authorList>
    </citation>
    <scope>NUCLEOTIDE SEQUENCE [LARGE SCALE GENOMIC DNA]</scope>
    <source>
        <strain evidence="4 5">DSM 105466</strain>
    </source>
</reference>
<feature type="region of interest" description="Disordered" evidence="2">
    <location>
        <begin position="98"/>
        <end position="126"/>
    </location>
</feature>
<proteinExistence type="predicted"/>
<comment type="caution">
    <text evidence="4">The sequence shown here is derived from an EMBL/GenBank/DDBJ whole genome shotgun (WGS) entry which is preliminary data.</text>
</comment>
<dbReference type="AlphaFoldDB" id="A0A3E2GTC7"/>
<evidence type="ECO:0000256" key="1">
    <source>
        <dbReference type="ARBA" id="ARBA00023242"/>
    </source>
</evidence>
<dbReference type="STRING" id="5539.A0A3E2GTC7"/>
<gene>
    <name evidence="4" type="ORF">B7463_g12060</name>
</gene>
<dbReference type="OrthoDB" id="6509908at2759"/>
<protein>
    <recommendedName>
        <fullName evidence="3">Zn(2)-C6 fungal-type domain-containing protein</fullName>
    </recommendedName>
</protein>
<dbReference type="CDD" id="cd12148">
    <property type="entry name" value="fungal_TF_MHR"/>
    <property type="match status" value="1"/>
</dbReference>
<dbReference type="GO" id="GO:0008270">
    <property type="term" value="F:zinc ion binding"/>
    <property type="evidence" value="ECO:0007669"/>
    <property type="project" value="InterPro"/>
</dbReference>
<keyword evidence="5" id="KW-1185">Reference proteome</keyword>
<sequence>MLESQSHKPARKGTKSCVECRRRKLRCIRSPDDAQRCRRCEERGSECIAQTYSSQPRRAPRLSSRHRISQLESKVNTVCQTVHDLELKLGYQSTQTSGLVVASPGSNPETDDSDDNSSVSDVLTTEPPSHLRSLFQNEWLSMDTSQHIAHLQDRKSKTSTHLLDVARQALQRLIPSKQEVSDIDASASRWLVILHTLLPQPFAAKSYQDILDSYEEMHRPDVDAISLASWLLTIAITNQQFSREQHSPSTQYKDYQVVSSFSRAISDIVESTILPHERLICTVKGIGMAMHFCRLQVSQGNFQKSWLHLRHFIAIATVMGLPKASQAVQFNRANGGDSGETQLQRAQLWESLCFADGLSAMIINLPPCINPYQQPKSQALIIDSIVQPRAYLSRLTDIMTKTQYRDDMNATQGPTAEVYASTLDLDRHIRVLASQTPKSWWMEKSKHVGPDHVVQFLHHCAQMRIHMSFAMRQDINGDYTYSLLACKNACILVAERYQFLRRELPPGIFLARSLDLQAFIATVILLLTSYKSPSTDHSDIRANKANMDDVVIQVIKVMEEKSKDTANATTIRSLIKLLQQDDKASEMQELTLRVPLLGKVHVRRRSLTQQANNFNNSNSMPMPSNFGLSWRPNEQVNAQEQAQEHLPLDANSNMMPTFQTQEMQWDPLSWSIENHYEDFLHDTLMPNRIDQFTMWQNMLPE</sequence>
<accession>A0A3E2GTC7</accession>
<dbReference type="InterPro" id="IPR001138">
    <property type="entry name" value="Zn2Cys6_DnaBD"/>
</dbReference>
<evidence type="ECO:0000313" key="4">
    <source>
        <dbReference type="EMBL" id="RFU24282.1"/>
    </source>
</evidence>
<dbReference type="EMBL" id="NCSJ02000474">
    <property type="protein sequence ID" value="RFU24282.1"/>
    <property type="molecule type" value="Genomic_DNA"/>
</dbReference>
<dbReference type="SMART" id="SM00066">
    <property type="entry name" value="GAL4"/>
    <property type="match status" value="1"/>
</dbReference>
<organism evidence="4 5">
    <name type="scientific">Scytalidium lignicola</name>
    <name type="common">Hyphomycete</name>
    <dbReference type="NCBI Taxonomy" id="5539"/>
    <lineage>
        <taxon>Eukaryota</taxon>
        <taxon>Fungi</taxon>
        <taxon>Dikarya</taxon>
        <taxon>Ascomycota</taxon>
        <taxon>Pezizomycotina</taxon>
        <taxon>Leotiomycetes</taxon>
        <taxon>Leotiomycetes incertae sedis</taxon>
        <taxon>Scytalidium</taxon>
    </lineage>
</organism>
<evidence type="ECO:0000256" key="2">
    <source>
        <dbReference type="SAM" id="MobiDB-lite"/>
    </source>
</evidence>
<feature type="compositionally biased region" description="Polar residues" evidence="2">
    <location>
        <begin position="98"/>
        <end position="108"/>
    </location>
</feature>
<dbReference type="PROSITE" id="PS50048">
    <property type="entry name" value="ZN2_CY6_FUNGAL_2"/>
    <property type="match status" value="1"/>
</dbReference>
<evidence type="ECO:0000313" key="5">
    <source>
        <dbReference type="Proteomes" id="UP000258309"/>
    </source>
</evidence>